<protein>
    <submittedName>
        <fullName evidence="9">Uncharacterized protein</fullName>
    </submittedName>
</protein>
<dbReference type="InterPro" id="IPR007272">
    <property type="entry name" value="Sulf_transp_TsuA/YedE"/>
</dbReference>
<keyword evidence="3" id="KW-1003">Cell membrane</keyword>
<feature type="transmembrane region" description="Helical" evidence="8">
    <location>
        <begin position="105"/>
        <end position="125"/>
    </location>
</feature>
<evidence type="ECO:0000256" key="8">
    <source>
        <dbReference type="SAM" id="Phobius"/>
    </source>
</evidence>
<feature type="transmembrane region" description="Helical" evidence="8">
    <location>
        <begin position="358"/>
        <end position="385"/>
    </location>
</feature>
<evidence type="ECO:0000256" key="5">
    <source>
        <dbReference type="ARBA" id="ARBA00022692"/>
    </source>
</evidence>
<feature type="transmembrane region" description="Helical" evidence="8">
    <location>
        <begin position="327"/>
        <end position="346"/>
    </location>
</feature>
<keyword evidence="6 8" id="KW-1133">Transmembrane helix</keyword>
<keyword evidence="4" id="KW-0997">Cell inner membrane</keyword>
<evidence type="ECO:0000256" key="2">
    <source>
        <dbReference type="ARBA" id="ARBA00022448"/>
    </source>
</evidence>
<feature type="transmembrane region" description="Helical" evidence="8">
    <location>
        <begin position="257"/>
        <end position="281"/>
    </location>
</feature>
<dbReference type="PANTHER" id="PTHR30574:SF1">
    <property type="entry name" value="SULPHUR TRANSPORT DOMAIN-CONTAINING PROTEIN"/>
    <property type="match status" value="1"/>
</dbReference>
<feature type="transmembrane region" description="Helical" evidence="8">
    <location>
        <begin position="224"/>
        <end position="245"/>
    </location>
</feature>
<proteinExistence type="predicted"/>
<sequence length="394" mass="42500">MNQKIPSQSRIDKSGLILGMTLLICGLIFLLISYSLKHSLLLIIGFGLGVSLYHAAFGFTGSWRNYIIEKKGNGIRSQLFAIALAILLILPFLDNESLFGSKIVGTFGPIGISVVIGSFLFGIGMQLGGGCGSGTLYTIGGGNSRMLITLIFFILGSLLGTLHLPWWLSLPSLGIISLSAYMGTIQTIIVQWIMLGFIAFITIYYEKRHNKEISKIYSKPDKSFISVFLQGSWPLLWGGIALALLSMANLFVAGHPWSVTFAFGLWGAKIATLLGFNVSLWEFWTWAYPSQALKQSILNDSVSLTNIGLIIGAFIASSLAGKVSSKINISLRSLLAAIIGGILMGYGARLAFGCSIGAFFSGIASGSLHGWLWFGFAFLGTYFGVKLRPSFGLN</sequence>
<feature type="transmembrane region" description="Helical" evidence="8">
    <location>
        <begin position="75"/>
        <end position="93"/>
    </location>
</feature>
<dbReference type="Pfam" id="PF04143">
    <property type="entry name" value="Sulf_transp"/>
    <property type="match status" value="1"/>
</dbReference>
<feature type="transmembrane region" description="Helical" evidence="8">
    <location>
        <begin position="302"/>
        <end position="321"/>
    </location>
</feature>
<accession>A0A382A0U1</accession>
<dbReference type="PANTHER" id="PTHR30574">
    <property type="entry name" value="INNER MEMBRANE PROTEIN YEDE"/>
    <property type="match status" value="1"/>
</dbReference>
<comment type="subcellular location">
    <subcellularLocation>
        <location evidence="1">Cell inner membrane</location>
        <topology evidence="1">Multi-pass membrane protein</topology>
    </subcellularLocation>
</comment>
<evidence type="ECO:0000256" key="7">
    <source>
        <dbReference type="ARBA" id="ARBA00023136"/>
    </source>
</evidence>
<evidence type="ECO:0000256" key="4">
    <source>
        <dbReference type="ARBA" id="ARBA00022519"/>
    </source>
</evidence>
<feature type="transmembrane region" description="Helical" evidence="8">
    <location>
        <begin position="146"/>
        <end position="168"/>
    </location>
</feature>
<evidence type="ECO:0000256" key="3">
    <source>
        <dbReference type="ARBA" id="ARBA00022475"/>
    </source>
</evidence>
<evidence type="ECO:0000256" key="6">
    <source>
        <dbReference type="ARBA" id="ARBA00022989"/>
    </source>
</evidence>
<feature type="transmembrane region" description="Helical" evidence="8">
    <location>
        <begin position="16"/>
        <end position="34"/>
    </location>
</feature>
<feature type="transmembrane region" description="Helical" evidence="8">
    <location>
        <begin position="40"/>
        <end position="63"/>
    </location>
</feature>
<name>A0A382A0U1_9ZZZZ</name>
<feature type="transmembrane region" description="Helical" evidence="8">
    <location>
        <begin position="180"/>
        <end position="204"/>
    </location>
</feature>
<keyword evidence="5 8" id="KW-0812">Transmembrane</keyword>
<evidence type="ECO:0000313" key="9">
    <source>
        <dbReference type="EMBL" id="SVA95130.1"/>
    </source>
</evidence>
<keyword evidence="7 8" id="KW-0472">Membrane</keyword>
<reference evidence="9" key="1">
    <citation type="submission" date="2018-05" db="EMBL/GenBank/DDBJ databases">
        <authorList>
            <person name="Lanie J.A."/>
            <person name="Ng W.-L."/>
            <person name="Kazmierczak K.M."/>
            <person name="Andrzejewski T.M."/>
            <person name="Davidsen T.M."/>
            <person name="Wayne K.J."/>
            <person name="Tettelin H."/>
            <person name="Glass J.I."/>
            <person name="Rusch D."/>
            <person name="Podicherti R."/>
            <person name="Tsui H.-C.T."/>
            <person name="Winkler M.E."/>
        </authorList>
    </citation>
    <scope>NUCLEOTIDE SEQUENCE</scope>
</reference>
<dbReference type="GO" id="GO:0005886">
    <property type="term" value="C:plasma membrane"/>
    <property type="evidence" value="ECO:0007669"/>
    <property type="project" value="UniProtKB-SubCell"/>
</dbReference>
<evidence type="ECO:0000256" key="1">
    <source>
        <dbReference type="ARBA" id="ARBA00004429"/>
    </source>
</evidence>
<keyword evidence="2" id="KW-0813">Transport</keyword>
<dbReference type="EMBL" id="UINC01023448">
    <property type="protein sequence ID" value="SVA95130.1"/>
    <property type="molecule type" value="Genomic_DNA"/>
</dbReference>
<gene>
    <name evidence="9" type="ORF">METZ01_LOCUS147984</name>
</gene>
<dbReference type="AlphaFoldDB" id="A0A382A0U1"/>
<organism evidence="9">
    <name type="scientific">marine metagenome</name>
    <dbReference type="NCBI Taxonomy" id="408172"/>
    <lineage>
        <taxon>unclassified sequences</taxon>
        <taxon>metagenomes</taxon>
        <taxon>ecological metagenomes</taxon>
    </lineage>
</organism>